<comment type="caution">
    <text evidence="1">The sequence shown here is derived from an EMBL/GenBank/DDBJ whole genome shotgun (WGS) entry which is preliminary data.</text>
</comment>
<evidence type="ECO:0000313" key="2">
    <source>
        <dbReference type="Proteomes" id="UP000078507"/>
    </source>
</evidence>
<dbReference type="AlphaFoldDB" id="A0A178XLP9"/>
<proteinExistence type="predicted"/>
<protein>
    <submittedName>
        <fullName evidence="1">Uncharacterized protein</fullName>
    </submittedName>
</protein>
<dbReference type="Proteomes" id="UP000078507">
    <property type="component" value="Unassembled WGS sequence"/>
</dbReference>
<dbReference type="EMBL" id="LNQB01000099">
    <property type="protein sequence ID" value="OAP35723.1"/>
    <property type="molecule type" value="Genomic_DNA"/>
</dbReference>
<accession>A0A178XLP9</accession>
<reference evidence="1 2" key="1">
    <citation type="submission" date="2015-11" db="EMBL/GenBank/DDBJ databases">
        <title>Ensifer anhuiense sp. nov., an effective nitrogen fixation bacterium with Glycine soja.</title>
        <authorList>
            <person name="Yan H."/>
            <person name="Chen W."/>
        </authorList>
    </citation>
    <scope>NUCLEOTIDE SEQUENCE [LARGE SCALE GENOMIC DNA]</scope>
    <source>
        <strain evidence="1 2">LMG 7837</strain>
    </source>
</reference>
<name>A0A178XLP9_SINSA</name>
<evidence type="ECO:0000313" key="1">
    <source>
        <dbReference type="EMBL" id="OAP35723.1"/>
    </source>
</evidence>
<dbReference type="STRING" id="36856.ATB98_02405"/>
<keyword evidence="2" id="KW-1185">Reference proteome</keyword>
<organism evidence="1 2">
    <name type="scientific">Sinorhizobium saheli</name>
    <dbReference type="NCBI Taxonomy" id="36856"/>
    <lineage>
        <taxon>Bacteria</taxon>
        <taxon>Pseudomonadati</taxon>
        <taxon>Pseudomonadota</taxon>
        <taxon>Alphaproteobacteria</taxon>
        <taxon>Hyphomicrobiales</taxon>
        <taxon>Rhizobiaceae</taxon>
        <taxon>Sinorhizobium/Ensifer group</taxon>
        <taxon>Sinorhizobium</taxon>
    </lineage>
</organism>
<gene>
    <name evidence="1" type="ORF">ATB98_02405</name>
</gene>
<sequence>MEADPFVGVGLGLSLIPLSTPSGLPAISPTRGENMRGLLLASLDSFCRRNPWIEAESVPRVVCPLVGEMAGRPEGVSKVTREGRWIG</sequence>